<dbReference type="Gene3D" id="3.30.710.10">
    <property type="entry name" value="Potassium Channel Kv1.1, Chain A"/>
    <property type="match status" value="1"/>
</dbReference>
<dbReference type="AlphaFoldDB" id="A0A6A6T5Z1"/>
<dbReference type="InterPro" id="IPR003131">
    <property type="entry name" value="T1-type_BTB"/>
</dbReference>
<sequence length="122" mass="14485">MASHLIILDVCGRKYHTQKATLEASPYFENLLTRWHDCCDKREDGSYFIDADPDAFQYILHFMRRPSQFPLYWTKEAAFDYALYNKPEAEVDYFLLHDLRGLTTKKTICRCRQDYCRGNSIV</sequence>
<dbReference type="Pfam" id="PF02214">
    <property type="entry name" value="BTB_2"/>
    <property type="match status" value="1"/>
</dbReference>
<proteinExistence type="predicted"/>
<evidence type="ECO:0000259" key="1">
    <source>
        <dbReference type="PROSITE" id="PS50097"/>
    </source>
</evidence>
<gene>
    <name evidence="2" type="ORF">K491DRAFT_716533</name>
</gene>
<evidence type="ECO:0000313" key="3">
    <source>
        <dbReference type="Proteomes" id="UP000799324"/>
    </source>
</evidence>
<dbReference type="PANTHER" id="PTHR11145">
    <property type="entry name" value="BTB/POZ DOMAIN-CONTAINING ADAPTER FOR CUL3-MEDIATED RHOA DEGRADATION PROTEIN FAMILY MEMBER"/>
    <property type="match status" value="1"/>
</dbReference>
<dbReference type="EMBL" id="MU004353">
    <property type="protein sequence ID" value="KAF2655170.1"/>
    <property type="molecule type" value="Genomic_DNA"/>
</dbReference>
<dbReference type="PANTHER" id="PTHR11145:SF8">
    <property type="entry name" value="RE57120P"/>
    <property type="match status" value="1"/>
</dbReference>
<name>A0A6A6T5Z1_9PLEO</name>
<keyword evidence="3" id="KW-1185">Reference proteome</keyword>
<dbReference type="GO" id="GO:0051260">
    <property type="term" value="P:protein homooligomerization"/>
    <property type="evidence" value="ECO:0007669"/>
    <property type="project" value="InterPro"/>
</dbReference>
<dbReference type="PROSITE" id="PS50097">
    <property type="entry name" value="BTB"/>
    <property type="match status" value="1"/>
</dbReference>
<feature type="domain" description="BTB" evidence="1">
    <location>
        <begin position="2"/>
        <end position="64"/>
    </location>
</feature>
<dbReference type="Proteomes" id="UP000799324">
    <property type="component" value="Unassembled WGS sequence"/>
</dbReference>
<accession>A0A6A6T5Z1</accession>
<evidence type="ECO:0000313" key="2">
    <source>
        <dbReference type="EMBL" id="KAF2655170.1"/>
    </source>
</evidence>
<dbReference type="InterPro" id="IPR011333">
    <property type="entry name" value="SKP1/BTB/POZ_sf"/>
</dbReference>
<protein>
    <recommendedName>
        <fullName evidence="1">BTB domain-containing protein</fullName>
    </recommendedName>
</protein>
<dbReference type="SUPFAM" id="SSF54695">
    <property type="entry name" value="POZ domain"/>
    <property type="match status" value="1"/>
</dbReference>
<dbReference type="InterPro" id="IPR000210">
    <property type="entry name" value="BTB/POZ_dom"/>
</dbReference>
<reference evidence="2" key="1">
    <citation type="journal article" date="2020" name="Stud. Mycol.">
        <title>101 Dothideomycetes genomes: a test case for predicting lifestyles and emergence of pathogens.</title>
        <authorList>
            <person name="Haridas S."/>
            <person name="Albert R."/>
            <person name="Binder M."/>
            <person name="Bloem J."/>
            <person name="Labutti K."/>
            <person name="Salamov A."/>
            <person name="Andreopoulos B."/>
            <person name="Baker S."/>
            <person name="Barry K."/>
            <person name="Bills G."/>
            <person name="Bluhm B."/>
            <person name="Cannon C."/>
            <person name="Castanera R."/>
            <person name="Culley D."/>
            <person name="Daum C."/>
            <person name="Ezra D."/>
            <person name="Gonzalez J."/>
            <person name="Henrissat B."/>
            <person name="Kuo A."/>
            <person name="Liang C."/>
            <person name="Lipzen A."/>
            <person name="Lutzoni F."/>
            <person name="Magnuson J."/>
            <person name="Mondo S."/>
            <person name="Nolan M."/>
            <person name="Ohm R."/>
            <person name="Pangilinan J."/>
            <person name="Park H.-J."/>
            <person name="Ramirez L."/>
            <person name="Alfaro M."/>
            <person name="Sun H."/>
            <person name="Tritt A."/>
            <person name="Yoshinaga Y."/>
            <person name="Zwiers L.-H."/>
            <person name="Turgeon B."/>
            <person name="Goodwin S."/>
            <person name="Spatafora J."/>
            <person name="Crous P."/>
            <person name="Grigoriev I."/>
        </authorList>
    </citation>
    <scope>NUCLEOTIDE SEQUENCE</scope>
    <source>
        <strain evidence="2">CBS 122681</strain>
    </source>
</reference>
<dbReference type="InterPro" id="IPR045068">
    <property type="entry name" value="BACURD1-3"/>
</dbReference>
<organism evidence="2 3">
    <name type="scientific">Lophiostoma macrostomum CBS 122681</name>
    <dbReference type="NCBI Taxonomy" id="1314788"/>
    <lineage>
        <taxon>Eukaryota</taxon>
        <taxon>Fungi</taxon>
        <taxon>Dikarya</taxon>
        <taxon>Ascomycota</taxon>
        <taxon>Pezizomycotina</taxon>
        <taxon>Dothideomycetes</taxon>
        <taxon>Pleosporomycetidae</taxon>
        <taxon>Pleosporales</taxon>
        <taxon>Lophiostomataceae</taxon>
        <taxon>Lophiostoma</taxon>
    </lineage>
</organism>
<dbReference type="OrthoDB" id="2414723at2759"/>